<keyword evidence="1" id="KW-0472">Membrane</keyword>
<comment type="caution">
    <text evidence="2">The sequence shown here is derived from an EMBL/GenBank/DDBJ whole genome shotgun (WGS) entry which is preliminary data.</text>
</comment>
<gene>
    <name evidence="2" type="ORF">D0433_06685</name>
</gene>
<feature type="transmembrane region" description="Helical" evidence="1">
    <location>
        <begin position="25"/>
        <end position="51"/>
    </location>
</feature>
<proteinExistence type="predicted"/>
<accession>A0A395M049</accession>
<evidence type="ECO:0000256" key="1">
    <source>
        <dbReference type="SAM" id="Phobius"/>
    </source>
</evidence>
<keyword evidence="1" id="KW-1133">Transmembrane helix</keyword>
<organism evidence="2 3">
    <name type="scientific">Candidatus Thermochlorobacter aerophilus</name>
    <dbReference type="NCBI Taxonomy" id="1868324"/>
    <lineage>
        <taxon>Bacteria</taxon>
        <taxon>Pseudomonadati</taxon>
        <taxon>Chlorobiota</taxon>
        <taxon>Chlorobiia</taxon>
        <taxon>Chlorobiales</taxon>
        <taxon>Candidatus Thermochlorobacteriaceae</taxon>
        <taxon>Candidatus Thermochlorobacter</taxon>
    </lineage>
</organism>
<sequence>MGYSKNCANFDAEAFIKGSTALKRIAHILTLALFFCYANSSPILWSIYFAFEDEIAQQYCVNKSDKRCHGKCHIRAVDEGKPAQESDTRKLELRFPEVSEFVQGKFVLAIPRSKAICTFFPTNVSALLAGFGSEVFHPPTQA</sequence>
<evidence type="ECO:0000313" key="2">
    <source>
        <dbReference type="EMBL" id="RFM24155.1"/>
    </source>
</evidence>
<protein>
    <submittedName>
        <fullName evidence="2">Uncharacterized protein</fullName>
    </submittedName>
</protein>
<evidence type="ECO:0000313" key="3">
    <source>
        <dbReference type="Proteomes" id="UP000266389"/>
    </source>
</evidence>
<dbReference type="AlphaFoldDB" id="A0A395M049"/>
<reference evidence="2 3" key="1">
    <citation type="journal article" date="2011" name="ISME J.">
        <title>Community ecology of hot spring cyanobacterial mats: predominant populations and their functional potential.</title>
        <authorList>
            <person name="Klatt C.G."/>
            <person name="Wood J.M."/>
            <person name="Rusch D.B."/>
            <person name="Bateson M.M."/>
            <person name="Hamamura N."/>
            <person name="Heidelberg J.F."/>
            <person name="Grossman A.R."/>
            <person name="Bhaya D."/>
            <person name="Cohan F.M."/>
            <person name="Kuhl M."/>
            <person name="Bryant D.A."/>
            <person name="Ward D.M."/>
        </authorList>
    </citation>
    <scope>NUCLEOTIDE SEQUENCE [LARGE SCALE GENOMIC DNA]</scope>
    <source>
        <strain evidence="2">OS</strain>
    </source>
</reference>
<name>A0A395M049_9BACT</name>
<keyword evidence="1" id="KW-0812">Transmembrane</keyword>
<dbReference type="EMBL" id="PHFL01000045">
    <property type="protein sequence ID" value="RFM24155.1"/>
    <property type="molecule type" value="Genomic_DNA"/>
</dbReference>
<dbReference type="Proteomes" id="UP000266389">
    <property type="component" value="Unassembled WGS sequence"/>
</dbReference>